<accession>A0ABQ7CIM6</accession>
<organism evidence="2 3">
    <name type="scientific">Brassica cretica</name>
    <name type="common">Mustard</name>
    <dbReference type="NCBI Taxonomy" id="69181"/>
    <lineage>
        <taxon>Eukaryota</taxon>
        <taxon>Viridiplantae</taxon>
        <taxon>Streptophyta</taxon>
        <taxon>Embryophyta</taxon>
        <taxon>Tracheophyta</taxon>
        <taxon>Spermatophyta</taxon>
        <taxon>Magnoliopsida</taxon>
        <taxon>eudicotyledons</taxon>
        <taxon>Gunneridae</taxon>
        <taxon>Pentapetalae</taxon>
        <taxon>rosids</taxon>
        <taxon>malvids</taxon>
        <taxon>Brassicales</taxon>
        <taxon>Brassicaceae</taxon>
        <taxon>Brassiceae</taxon>
        <taxon>Brassica</taxon>
    </lineage>
</organism>
<comment type="caution">
    <text evidence="2">The sequence shown here is derived from an EMBL/GenBank/DDBJ whole genome shotgun (WGS) entry which is preliminary data.</text>
</comment>
<dbReference type="EMBL" id="QGKV02000832">
    <property type="protein sequence ID" value="KAF3552066.1"/>
    <property type="molecule type" value="Genomic_DNA"/>
</dbReference>
<evidence type="ECO:0000256" key="1">
    <source>
        <dbReference type="SAM" id="MobiDB-lite"/>
    </source>
</evidence>
<evidence type="ECO:0000313" key="2">
    <source>
        <dbReference type="EMBL" id="KAF3552066.1"/>
    </source>
</evidence>
<evidence type="ECO:0000313" key="3">
    <source>
        <dbReference type="Proteomes" id="UP000266723"/>
    </source>
</evidence>
<keyword evidence="3" id="KW-1185">Reference proteome</keyword>
<gene>
    <name evidence="2" type="ORF">DY000_02006341</name>
</gene>
<feature type="compositionally biased region" description="Basic and acidic residues" evidence="1">
    <location>
        <begin position="89"/>
        <end position="109"/>
    </location>
</feature>
<reference evidence="2 3" key="1">
    <citation type="journal article" date="2020" name="BMC Genomics">
        <title>Intraspecific diversification of the crop wild relative Brassica cretica Lam. using demographic model selection.</title>
        <authorList>
            <person name="Kioukis A."/>
            <person name="Michalopoulou V.A."/>
            <person name="Briers L."/>
            <person name="Pirintsos S."/>
            <person name="Studholme D.J."/>
            <person name="Pavlidis P."/>
            <person name="Sarris P.F."/>
        </authorList>
    </citation>
    <scope>NUCLEOTIDE SEQUENCE [LARGE SCALE GENOMIC DNA]</scope>
    <source>
        <strain evidence="3">cv. PFS-1207/04</strain>
    </source>
</reference>
<protein>
    <submittedName>
        <fullName evidence="2">Uncharacterized protein</fullName>
    </submittedName>
</protein>
<dbReference type="Proteomes" id="UP000266723">
    <property type="component" value="Unassembled WGS sequence"/>
</dbReference>
<proteinExistence type="predicted"/>
<sequence>MAVSTWPDISHLSVSKPELVNVLRQMGQQVKWPQKMKAPDSFWNPGFWCDFHRDHGHKTEDYVALNIEVNELIRKEHLREFLSEKAKSHLTKETMEKHLERQARPRDSQAKTPAPRNRRDKLHDQGAGESPYSASRRPGHIAHCSELPGKKDTGRQWKLRQHHLPGRIQGPGAGGKRSNSEDNPPYRVQWGSQANRQGNHAERKDQGVIAITEQPPAHHTEEP</sequence>
<name>A0ABQ7CIM6_BRACR</name>
<feature type="region of interest" description="Disordered" evidence="1">
    <location>
        <begin position="89"/>
        <end position="223"/>
    </location>
</feature>